<comment type="caution">
    <text evidence="2">The sequence shown here is derived from an EMBL/GenBank/DDBJ whole genome shotgun (WGS) entry which is preliminary data.</text>
</comment>
<dbReference type="RefSeq" id="WP_138057948.1">
    <property type="nucleotide sequence ID" value="NZ_VAWE01000001.1"/>
</dbReference>
<dbReference type="AlphaFoldDB" id="A0A5R9EEG1"/>
<dbReference type="Pfam" id="PF19694">
    <property type="entry name" value="DUF6194"/>
    <property type="match status" value="1"/>
</dbReference>
<dbReference type="OrthoDB" id="9783727at2"/>
<keyword evidence="3" id="KW-1185">Reference proteome</keyword>
<protein>
    <recommendedName>
        <fullName evidence="1">DUF6194 domain-containing protein</fullName>
    </recommendedName>
</protein>
<sequence length="159" mass="17813">MQQIITVVRGFHGAFVLVPEPGSDFPEPAWGDAFFYYAPDGRIPRNQQPYATVVTKDQPDDSASVLDPPHRWRVNIHVDRATFRELTGEDPRSLGRERDHAAADQVMPHPVYGALGWVSVVNPGERTRNTVIRLLHEAHHAARARFERRHAGGRPPGGD</sequence>
<feature type="domain" description="DUF6194" evidence="1">
    <location>
        <begin position="1"/>
        <end position="150"/>
    </location>
</feature>
<accession>A0A5R9EEG1</accession>
<dbReference type="EMBL" id="VAWE01000001">
    <property type="protein sequence ID" value="TLQ48701.1"/>
    <property type="molecule type" value="Genomic_DNA"/>
</dbReference>
<dbReference type="InterPro" id="IPR045676">
    <property type="entry name" value="DUF6194"/>
</dbReference>
<proteinExistence type="predicted"/>
<organism evidence="2 3">
    <name type="scientific">Streptomyces marianii</name>
    <dbReference type="NCBI Taxonomy" id="1817406"/>
    <lineage>
        <taxon>Bacteria</taxon>
        <taxon>Bacillati</taxon>
        <taxon>Actinomycetota</taxon>
        <taxon>Actinomycetes</taxon>
        <taxon>Kitasatosporales</taxon>
        <taxon>Streptomycetaceae</taxon>
        <taxon>Streptomyces</taxon>
    </lineage>
</organism>
<reference evidence="2 3" key="1">
    <citation type="submission" date="2019-05" db="EMBL/GenBank/DDBJ databases">
        <title>Streptomyces marianii sp. nov., a novel marine actinomycete from southern coast of India.</title>
        <authorList>
            <person name="Iniyan A.M."/>
            <person name="Wink J."/>
            <person name="Ramprasad E."/>
            <person name="Ramana C.V."/>
            <person name="Bunk B."/>
            <person name="Sproer C."/>
            <person name="Joseph F.-J.R.S."/>
            <person name="Vincent S.G.P."/>
        </authorList>
    </citation>
    <scope>NUCLEOTIDE SEQUENCE [LARGE SCALE GENOMIC DNA]</scope>
    <source>
        <strain evidence="2 3">ICN19</strain>
    </source>
</reference>
<evidence type="ECO:0000313" key="3">
    <source>
        <dbReference type="Proteomes" id="UP000305921"/>
    </source>
</evidence>
<evidence type="ECO:0000259" key="1">
    <source>
        <dbReference type="Pfam" id="PF19694"/>
    </source>
</evidence>
<name>A0A5R9EEG1_9ACTN</name>
<gene>
    <name evidence="2" type="ORF">FEF34_36755</name>
</gene>
<dbReference type="Proteomes" id="UP000305921">
    <property type="component" value="Unassembled WGS sequence"/>
</dbReference>
<evidence type="ECO:0000313" key="2">
    <source>
        <dbReference type="EMBL" id="TLQ48701.1"/>
    </source>
</evidence>